<evidence type="ECO:0000256" key="2">
    <source>
        <dbReference type="ARBA" id="ARBA00000751"/>
    </source>
</evidence>
<dbReference type="NCBIfam" id="TIGR02464">
    <property type="entry name" value="ribofla_fusion"/>
    <property type="match status" value="1"/>
</dbReference>
<accession>A0A0W1B285</accession>
<gene>
    <name evidence="4" type="ORF">UQ64_12745</name>
</gene>
<dbReference type="RefSeq" id="WP_060623188.1">
    <property type="nucleotide sequence ID" value="NZ_LCZJ02000018.1"/>
</dbReference>
<dbReference type="Proteomes" id="UP000054709">
    <property type="component" value="Unassembled WGS sequence"/>
</dbReference>
<dbReference type="AlphaFoldDB" id="A0A0W1B285"/>
<name>A0A0W1B285_9BACL</name>
<evidence type="ECO:0000259" key="3">
    <source>
        <dbReference type="Pfam" id="PF08719"/>
    </source>
</evidence>
<comment type="catalytic activity">
    <reaction evidence="1">
        <text>5-amino-6-(5-phospho-D-ribosylamino)uracil + H2O = 5,6-diaminouracil + D-ribose 5-phosphate</text>
        <dbReference type="Rhea" id="RHEA:55020"/>
        <dbReference type="ChEBI" id="CHEBI:15377"/>
        <dbReference type="ChEBI" id="CHEBI:46252"/>
        <dbReference type="ChEBI" id="CHEBI:58453"/>
        <dbReference type="ChEBI" id="CHEBI:78346"/>
    </reaction>
</comment>
<dbReference type="CDD" id="cd15457">
    <property type="entry name" value="NADAR"/>
    <property type="match status" value="1"/>
</dbReference>
<protein>
    <recommendedName>
        <fullName evidence="3">NADAR domain-containing protein</fullName>
    </recommendedName>
</protein>
<dbReference type="Gene3D" id="1.10.357.40">
    <property type="entry name" value="YbiA-like"/>
    <property type="match status" value="1"/>
</dbReference>
<feature type="domain" description="NADAR" evidence="3">
    <location>
        <begin position="22"/>
        <end position="180"/>
    </location>
</feature>
<organism evidence="4 5">
    <name type="scientific">Paenibacillus etheri</name>
    <dbReference type="NCBI Taxonomy" id="1306852"/>
    <lineage>
        <taxon>Bacteria</taxon>
        <taxon>Bacillati</taxon>
        <taxon>Bacillota</taxon>
        <taxon>Bacilli</taxon>
        <taxon>Bacillales</taxon>
        <taxon>Paenibacillaceae</taxon>
        <taxon>Paenibacillus</taxon>
    </lineage>
</organism>
<keyword evidence="5" id="KW-1185">Reference proteome</keyword>
<dbReference type="Pfam" id="PF08719">
    <property type="entry name" value="NADAR"/>
    <property type="match status" value="1"/>
</dbReference>
<comment type="catalytic activity">
    <reaction evidence="2">
        <text>2,5-diamino-6-hydroxy-4-(5-phosphoribosylamino)-pyrimidine + H2O = 2,5,6-triamino-4-hydroxypyrimidine + D-ribose 5-phosphate</text>
        <dbReference type="Rhea" id="RHEA:23436"/>
        <dbReference type="ChEBI" id="CHEBI:15377"/>
        <dbReference type="ChEBI" id="CHEBI:58614"/>
        <dbReference type="ChEBI" id="CHEBI:78346"/>
        <dbReference type="ChEBI" id="CHEBI:137796"/>
    </reaction>
</comment>
<evidence type="ECO:0000313" key="4">
    <source>
        <dbReference type="EMBL" id="KTD87663.1"/>
    </source>
</evidence>
<dbReference type="EMBL" id="LCZJ02000018">
    <property type="protein sequence ID" value="KTD87663.1"/>
    <property type="molecule type" value="Genomic_DNA"/>
</dbReference>
<dbReference type="SUPFAM" id="SSF143990">
    <property type="entry name" value="YbiA-like"/>
    <property type="match status" value="1"/>
</dbReference>
<dbReference type="InterPro" id="IPR012816">
    <property type="entry name" value="NADAR"/>
</dbReference>
<evidence type="ECO:0000256" key="1">
    <source>
        <dbReference type="ARBA" id="ARBA00000022"/>
    </source>
</evidence>
<comment type="caution">
    <text evidence="4">The sequence shown here is derived from an EMBL/GenBank/DDBJ whole genome shotgun (WGS) entry which is preliminary data.</text>
</comment>
<reference evidence="4 5" key="1">
    <citation type="journal article" date="2015" name="Int. Biodeterior. Biodegradation">
        <title>Physiological and genetic screening methods for the isolation of methyl tert-butyl ether-degrading bacteria for bioremediation purposes.</title>
        <authorList>
            <person name="Guisado I.M."/>
            <person name="Purswani J."/>
            <person name="Gonzalez Lopez J."/>
            <person name="Pozo C."/>
        </authorList>
    </citation>
    <scope>NUCLEOTIDE SEQUENCE [LARGE SCALE GENOMIC DNA]</scope>
    <source>
        <strain evidence="4 5">SH7</strain>
    </source>
</reference>
<dbReference type="OrthoDB" id="67297at2"/>
<evidence type="ECO:0000313" key="5">
    <source>
        <dbReference type="Proteomes" id="UP000054709"/>
    </source>
</evidence>
<sequence>MIYNIEQLRKAYNAGKTFKFVFFWGHTPPKHDGVDKSCFSQWWMSPFVVEGIEYSCVEQFMMAEKARLFGDDEMLDAILKAKHPKEMKAYGRAVRNFENDTWDKKCYDIVKKGNIAKFSQNPQLGEYLKSTKNRILVEASPQDRIWGIGMSQSNPDAENPVKWRGRNLLGFVLTEVRDELLRD</sequence>
<proteinExistence type="predicted"/>
<dbReference type="InterPro" id="IPR037238">
    <property type="entry name" value="YbiA-like_sf"/>
</dbReference>